<name>A0A5M6I8S8_9PROT</name>
<evidence type="ECO:0000313" key="3">
    <source>
        <dbReference type="EMBL" id="KAA5604664.1"/>
    </source>
</evidence>
<dbReference type="Pfam" id="PF04519">
    <property type="entry name" value="Bactofilin"/>
    <property type="match status" value="1"/>
</dbReference>
<evidence type="ECO:0008006" key="5">
    <source>
        <dbReference type="Google" id="ProtNLM"/>
    </source>
</evidence>
<dbReference type="Proteomes" id="UP000324065">
    <property type="component" value="Unassembled WGS sequence"/>
</dbReference>
<protein>
    <recommendedName>
        <fullName evidence="5">Polymer-forming cytoskeletal protein</fullName>
    </recommendedName>
</protein>
<dbReference type="PANTHER" id="PTHR35024:SF4">
    <property type="entry name" value="POLYMER-FORMING CYTOSKELETAL PROTEIN"/>
    <property type="match status" value="1"/>
</dbReference>
<feature type="region of interest" description="Disordered" evidence="2">
    <location>
        <begin position="101"/>
        <end position="153"/>
    </location>
</feature>
<organism evidence="3 4">
    <name type="scientific">Roseospira marina</name>
    <dbReference type="NCBI Taxonomy" id="140057"/>
    <lineage>
        <taxon>Bacteria</taxon>
        <taxon>Pseudomonadati</taxon>
        <taxon>Pseudomonadota</taxon>
        <taxon>Alphaproteobacteria</taxon>
        <taxon>Rhodospirillales</taxon>
        <taxon>Rhodospirillaceae</taxon>
        <taxon>Roseospira</taxon>
    </lineage>
</organism>
<dbReference type="OrthoDB" id="5738271at2"/>
<proteinExistence type="inferred from homology"/>
<evidence type="ECO:0000256" key="2">
    <source>
        <dbReference type="SAM" id="MobiDB-lite"/>
    </source>
</evidence>
<dbReference type="RefSeq" id="WP_150063203.1">
    <property type="nucleotide sequence ID" value="NZ_JACHII010000011.1"/>
</dbReference>
<accession>A0A5M6I8S8</accession>
<dbReference type="PANTHER" id="PTHR35024">
    <property type="entry name" value="HYPOTHETICAL CYTOSOLIC PROTEIN"/>
    <property type="match status" value="1"/>
</dbReference>
<comment type="similarity">
    <text evidence="1">Belongs to the bactofilin family.</text>
</comment>
<gene>
    <name evidence="3" type="ORF">F1188_14720</name>
</gene>
<sequence>MTKSVFAADLRVYGDVTSKGDLDVLGHVEGSLSVRALSVTRGATIEGTVRAASAEIGGRVTGLIDCDRVAIDTTGSVEGTVSYKTLSMKVGGGLNAHCAPASPGASLPVAANRPTTEAAPSRESPARSRGRTAEGAVGSAERTPSASPAHATA</sequence>
<dbReference type="AlphaFoldDB" id="A0A5M6I8S8"/>
<evidence type="ECO:0000313" key="4">
    <source>
        <dbReference type="Proteomes" id="UP000324065"/>
    </source>
</evidence>
<evidence type="ECO:0000256" key="1">
    <source>
        <dbReference type="ARBA" id="ARBA00044755"/>
    </source>
</evidence>
<dbReference type="EMBL" id="VWPJ01000015">
    <property type="protein sequence ID" value="KAA5604664.1"/>
    <property type="molecule type" value="Genomic_DNA"/>
</dbReference>
<comment type="caution">
    <text evidence="3">The sequence shown here is derived from an EMBL/GenBank/DDBJ whole genome shotgun (WGS) entry which is preliminary data.</text>
</comment>
<dbReference type="InterPro" id="IPR007607">
    <property type="entry name" value="BacA/B"/>
</dbReference>
<keyword evidence="4" id="KW-1185">Reference proteome</keyword>
<reference evidence="3 4" key="1">
    <citation type="submission" date="2019-09" db="EMBL/GenBank/DDBJ databases">
        <title>Genome sequence of Roseospira marina, one of the more divergent members of the non-sulfur purple photosynthetic bacterial family, the Rhodospirillaceae.</title>
        <authorList>
            <person name="Meyer T."/>
            <person name="Kyndt J."/>
        </authorList>
    </citation>
    <scope>NUCLEOTIDE SEQUENCE [LARGE SCALE GENOMIC DNA]</scope>
    <source>
        <strain evidence="3 4">DSM 15113</strain>
    </source>
</reference>